<feature type="domain" description="UmuC" evidence="3">
    <location>
        <begin position="9"/>
        <end position="82"/>
    </location>
</feature>
<comment type="similarity">
    <text evidence="1">Belongs to the DNA polymerase type-Y family.</text>
</comment>
<dbReference type="PANTHER" id="PTHR45990">
    <property type="entry name" value="DNA REPAIR PROTEIN REV1"/>
    <property type="match status" value="1"/>
</dbReference>
<dbReference type="InterPro" id="IPR043502">
    <property type="entry name" value="DNA/RNA_pol_sf"/>
</dbReference>
<dbReference type="GO" id="GO:0003684">
    <property type="term" value="F:damaged DNA binding"/>
    <property type="evidence" value="ECO:0007669"/>
    <property type="project" value="InterPro"/>
</dbReference>
<dbReference type="GO" id="GO:0003887">
    <property type="term" value="F:DNA-directed DNA polymerase activity"/>
    <property type="evidence" value="ECO:0007669"/>
    <property type="project" value="InterPro"/>
</dbReference>
<evidence type="ECO:0000313" key="4">
    <source>
        <dbReference type="EMBL" id="PWA89956.1"/>
    </source>
</evidence>
<dbReference type="FunFam" id="3.40.1170.60:FF:000004">
    <property type="entry name" value="DNA repair protein REV1"/>
    <property type="match status" value="1"/>
</dbReference>
<dbReference type="InterPro" id="IPR036775">
    <property type="entry name" value="DNA_pol_Y-fam_lit_finger_sf"/>
</dbReference>
<dbReference type="InterPro" id="IPR001126">
    <property type="entry name" value="UmuC"/>
</dbReference>
<dbReference type="PROSITE" id="PS50173">
    <property type="entry name" value="UMUC"/>
    <property type="match status" value="1"/>
</dbReference>
<keyword evidence="2" id="KW-0237">DNA synthesis</keyword>
<dbReference type="STRING" id="35608.A0A2U1PW39"/>
<proteinExistence type="inferred from homology"/>
<dbReference type="PANTHER" id="PTHR45990:SF1">
    <property type="entry name" value="DNA REPAIR PROTEIN REV1"/>
    <property type="match status" value="1"/>
</dbReference>
<evidence type="ECO:0000256" key="2">
    <source>
        <dbReference type="ARBA" id="ARBA00022634"/>
    </source>
</evidence>
<keyword evidence="5" id="KW-1185">Reference proteome</keyword>
<dbReference type="InterPro" id="IPR053848">
    <property type="entry name" value="IMS_HHH_1"/>
</dbReference>
<evidence type="ECO:0000256" key="1">
    <source>
        <dbReference type="ARBA" id="ARBA00010945"/>
    </source>
</evidence>
<dbReference type="Proteomes" id="UP000245207">
    <property type="component" value="Unassembled WGS sequence"/>
</dbReference>
<reference evidence="4 5" key="1">
    <citation type="journal article" date="2018" name="Mol. Plant">
        <title>The genome of Artemisia annua provides insight into the evolution of Asteraceae family and artemisinin biosynthesis.</title>
        <authorList>
            <person name="Shen Q."/>
            <person name="Zhang L."/>
            <person name="Liao Z."/>
            <person name="Wang S."/>
            <person name="Yan T."/>
            <person name="Shi P."/>
            <person name="Liu M."/>
            <person name="Fu X."/>
            <person name="Pan Q."/>
            <person name="Wang Y."/>
            <person name="Lv Z."/>
            <person name="Lu X."/>
            <person name="Zhang F."/>
            <person name="Jiang W."/>
            <person name="Ma Y."/>
            <person name="Chen M."/>
            <person name="Hao X."/>
            <person name="Li L."/>
            <person name="Tang Y."/>
            <person name="Lv G."/>
            <person name="Zhou Y."/>
            <person name="Sun X."/>
            <person name="Brodelius P.E."/>
            <person name="Rose J.K.C."/>
            <person name="Tang K."/>
        </authorList>
    </citation>
    <scope>NUCLEOTIDE SEQUENCE [LARGE SCALE GENOMIC DNA]</scope>
    <source>
        <strain evidence="5">cv. Huhao1</strain>
        <tissue evidence="4">Leaf</tissue>
    </source>
</reference>
<dbReference type="GO" id="GO:0070987">
    <property type="term" value="P:error-free translesion synthesis"/>
    <property type="evidence" value="ECO:0007669"/>
    <property type="project" value="TreeGrafter"/>
</dbReference>
<dbReference type="Pfam" id="PF00817">
    <property type="entry name" value="IMS"/>
    <property type="match status" value="1"/>
</dbReference>
<dbReference type="OrthoDB" id="427711at2759"/>
<dbReference type="EMBL" id="PKPP01000668">
    <property type="protein sequence ID" value="PWA89956.1"/>
    <property type="molecule type" value="Genomic_DNA"/>
</dbReference>
<dbReference type="Gene3D" id="3.40.1170.60">
    <property type="match status" value="1"/>
</dbReference>
<dbReference type="GO" id="GO:0006281">
    <property type="term" value="P:DNA repair"/>
    <property type="evidence" value="ECO:0007669"/>
    <property type="project" value="InterPro"/>
</dbReference>
<dbReference type="Gene3D" id="3.30.1490.100">
    <property type="entry name" value="DNA polymerase, Y-family, little finger domain"/>
    <property type="match status" value="1"/>
</dbReference>
<organism evidence="4 5">
    <name type="scientific">Artemisia annua</name>
    <name type="common">Sweet wormwood</name>
    <dbReference type="NCBI Taxonomy" id="35608"/>
    <lineage>
        <taxon>Eukaryota</taxon>
        <taxon>Viridiplantae</taxon>
        <taxon>Streptophyta</taxon>
        <taxon>Embryophyta</taxon>
        <taxon>Tracheophyta</taxon>
        <taxon>Spermatophyta</taxon>
        <taxon>Magnoliopsida</taxon>
        <taxon>eudicotyledons</taxon>
        <taxon>Gunneridae</taxon>
        <taxon>Pentapetalae</taxon>
        <taxon>asterids</taxon>
        <taxon>campanulids</taxon>
        <taxon>Asterales</taxon>
        <taxon>Asteraceae</taxon>
        <taxon>Asteroideae</taxon>
        <taxon>Anthemideae</taxon>
        <taxon>Artemisiinae</taxon>
        <taxon>Artemisia</taxon>
    </lineage>
</organism>
<accession>A0A2U1PW39</accession>
<dbReference type="InterPro" id="IPR017961">
    <property type="entry name" value="DNA_pol_Y-fam_little_finger"/>
</dbReference>
<dbReference type="AlphaFoldDB" id="A0A2U1PW39"/>
<evidence type="ECO:0000313" key="5">
    <source>
        <dbReference type="Proteomes" id="UP000245207"/>
    </source>
</evidence>
<dbReference type="SUPFAM" id="SSF56672">
    <property type="entry name" value="DNA/RNA polymerases"/>
    <property type="match status" value="2"/>
</dbReference>
<dbReference type="Pfam" id="PF11799">
    <property type="entry name" value="IMS_C"/>
    <property type="match status" value="1"/>
</dbReference>
<dbReference type="Pfam" id="PF21999">
    <property type="entry name" value="IMS_HHH_1"/>
    <property type="match status" value="1"/>
</dbReference>
<dbReference type="GO" id="GO:0017125">
    <property type="term" value="F:deoxycytidyl transferase activity"/>
    <property type="evidence" value="ECO:0007669"/>
    <property type="project" value="TreeGrafter"/>
</dbReference>
<dbReference type="GO" id="GO:0005634">
    <property type="term" value="C:nucleus"/>
    <property type="evidence" value="ECO:0007669"/>
    <property type="project" value="TreeGrafter"/>
</dbReference>
<sequence>MPKRCNYSYRHVVIRNRPELWDKPVAVCHSHNPRGTSEISSANYPARDHGVRAGIFVRDAKALCPHLVIVPYNFEAYEEVDDFMEELPGIGRALEEKLKGRHVKTCGELRMISKESLQKDFGQKTGDMLWNHCRGIDNRLVGMIQETKSVGADVNWGVRFKDMKDCQHFLLSLCKEVSLRLHGCGVSGRTFTLKVKKRETDEEPVKSIWVVVTVKTSVPMATDDVDVLQRITKQLFSHFHIGSERSSIRSWLVSASVPKDTEYRG</sequence>
<evidence type="ECO:0000259" key="3">
    <source>
        <dbReference type="PROSITE" id="PS50173"/>
    </source>
</evidence>
<protein>
    <submittedName>
        <fullName evidence="4">DNA repair protein REV1</fullName>
    </submittedName>
</protein>
<dbReference type="Gene3D" id="1.10.150.20">
    <property type="entry name" value="5' to 3' exonuclease, C-terminal subdomain"/>
    <property type="match status" value="1"/>
</dbReference>
<comment type="caution">
    <text evidence="4">The sequence shown here is derived from an EMBL/GenBank/DDBJ whole genome shotgun (WGS) entry which is preliminary data.</text>
</comment>
<dbReference type="GO" id="GO:0042276">
    <property type="term" value="P:error-prone translesion synthesis"/>
    <property type="evidence" value="ECO:0007669"/>
    <property type="project" value="TreeGrafter"/>
</dbReference>
<name>A0A2U1PW39_ARTAN</name>
<dbReference type="SUPFAM" id="SSF100879">
    <property type="entry name" value="Lesion bypass DNA polymerase (Y-family), little finger domain"/>
    <property type="match status" value="1"/>
</dbReference>
<gene>
    <name evidence="4" type="ORF">CTI12_AA105980</name>
</gene>